<evidence type="ECO:0000256" key="1">
    <source>
        <dbReference type="SAM" id="SignalP"/>
    </source>
</evidence>
<keyword evidence="1" id="KW-0732">Signal</keyword>
<dbReference type="Pfam" id="PF18952">
    <property type="entry name" value="DUF5696"/>
    <property type="match status" value="1"/>
</dbReference>
<evidence type="ECO:0000313" key="2">
    <source>
        <dbReference type="EMBL" id="MEN0645252.1"/>
    </source>
</evidence>
<feature type="chain" id="PRO_5046985708" evidence="1">
    <location>
        <begin position="24"/>
        <end position="851"/>
    </location>
</feature>
<organism evidence="2 3">
    <name type="scientific">Alkalicoccobacillus gibsonii</name>
    <dbReference type="NCBI Taxonomy" id="79881"/>
    <lineage>
        <taxon>Bacteria</taxon>
        <taxon>Bacillati</taxon>
        <taxon>Bacillota</taxon>
        <taxon>Bacilli</taxon>
        <taxon>Bacillales</taxon>
        <taxon>Bacillaceae</taxon>
        <taxon>Alkalicoccobacillus</taxon>
    </lineage>
</organism>
<dbReference type="Proteomes" id="UP001418796">
    <property type="component" value="Unassembled WGS sequence"/>
</dbReference>
<proteinExistence type="predicted"/>
<accession>A0ABU9VMX9</accession>
<dbReference type="InterPro" id="IPR043751">
    <property type="entry name" value="DUF5696"/>
</dbReference>
<comment type="caution">
    <text evidence="2">The sequence shown here is derived from an EMBL/GenBank/DDBJ whole genome shotgun (WGS) entry which is preliminary data.</text>
</comment>
<dbReference type="EMBL" id="JBCITK010000001">
    <property type="protein sequence ID" value="MEN0645252.1"/>
    <property type="molecule type" value="Genomic_DNA"/>
</dbReference>
<protein>
    <submittedName>
        <fullName evidence="2">DUF5696 domain-containing protein</fullName>
    </submittedName>
</protein>
<evidence type="ECO:0000313" key="3">
    <source>
        <dbReference type="Proteomes" id="UP001418796"/>
    </source>
</evidence>
<keyword evidence="3" id="KW-1185">Reference proteome</keyword>
<reference evidence="2 3" key="1">
    <citation type="submission" date="2024-03" db="EMBL/GenBank/DDBJ databases">
        <title>Bacilli Hybrid Assemblies.</title>
        <authorList>
            <person name="Kovac J."/>
        </authorList>
    </citation>
    <scope>NUCLEOTIDE SEQUENCE [LARGE SCALE GENOMIC DNA]</scope>
    <source>
        <strain evidence="2 3">FSL R7-0666</strain>
    </source>
</reference>
<sequence length="851" mass="95550">MTNATFVRILSCFFVITFLSACSENTSTGGDDEIDLSEITVSQEAPLLGSFEDERLEKMKGIAENEHLQLFVEEETASLAIVNKASGEIWYSNPPEREQDPIASGVNADLLSSQLQMQFLNQFGQASTINTFSDSITHEQFRIEEIPDGVRVLYQFGQAEQSAGDLPVMLSEERFQEFTGLLDSTGERALIIAYTQNKDTGMYERNDSALNGLQLQRAIEAFEQTGYSEEDLEQDMAELGFSQDSEAGRVFLAAVEYTLDENSLVVRVPVEDIQFADNFPVHQIALMRFMGAADEEEEGSIFVPDGSGALIHFNNGKIKYPSYQQSVYGTDLSTVLTAETRTEETVRLPVFGLVKDEGDAMLGIIEEGASVARINADVSGRLNSYNSVYPTFTVVSKDDVSLQADQQERTIPRFQEEAMKSDFVVRYVFLDGDEATYTGMASYYRQYLIENEALPEQITTYDKEDVPFFLQLVGSITKQQHFAGVPYQSLEPLTTFEQAKTIIDEMKMKQINNIQLNYTGWFNKGVHHKVADSINVDRAIGGKKGLQDFIDYTDEQGVDLFPEVAMLNVHSSSGFSTRSEASRTLTSVAATVYPVNLALGTRDQTMEPSYVMSPRLVEEHTTSMLRDFSKHHSSGIGLRDLADLLNSDFRRNEQIDRTESEDISKRALALIHDEGIKMMASGGNSYAFPYLTNIIDAPMSNSGFKLQDESIPFYQMVIRGHIDYSGKPYNLSTNLSHKEYVLKSLEYGANVHFMWAYESNELLKDTEFNYLYALQYNQWLNHASDLYQEVNEVLKHVINQPIISHRKMDDGVYETTYENGISIIVNYTNQSVTVDGNTVEAESYYVGGVNG</sequence>
<feature type="signal peptide" evidence="1">
    <location>
        <begin position="1"/>
        <end position="23"/>
    </location>
</feature>
<gene>
    <name evidence="2" type="ORF">MKY91_18985</name>
</gene>
<name>A0ABU9VMX9_9BACI</name>
<dbReference type="RefSeq" id="WP_343131837.1">
    <property type="nucleotide sequence ID" value="NZ_JBCITK010000001.1"/>
</dbReference>